<dbReference type="RefSeq" id="WP_133314705.1">
    <property type="nucleotide sequence ID" value="NZ_SMTL01000001.1"/>
</dbReference>
<dbReference type="AlphaFoldDB" id="A0A4R5UMZ8"/>
<dbReference type="EMBL" id="SMTL01000001">
    <property type="protein sequence ID" value="TDK39256.1"/>
    <property type="molecule type" value="Genomic_DNA"/>
</dbReference>
<keyword evidence="2" id="KW-1185">Reference proteome</keyword>
<organism evidence="1 2">
    <name type="scientific">Rhizobium deserti</name>
    <dbReference type="NCBI Taxonomy" id="2547961"/>
    <lineage>
        <taxon>Bacteria</taxon>
        <taxon>Pseudomonadati</taxon>
        <taxon>Pseudomonadota</taxon>
        <taxon>Alphaproteobacteria</taxon>
        <taxon>Hyphomicrobiales</taxon>
        <taxon>Rhizobiaceae</taxon>
        <taxon>Rhizobium/Agrobacterium group</taxon>
        <taxon>Rhizobium</taxon>
    </lineage>
</organism>
<comment type="caution">
    <text evidence="1">The sequence shown here is derived from an EMBL/GenBank/DDBJ whole genome shotgun (WGS) entry which is preliminary data.</text>
</comment>
<reference evidence="1 2" key="1">
    <citation type="submission" date="2019-03" db="EMBL/GenBank/DDBJ databases">
        <title>Rhizobium sp. nov., an bacterium isolated from biocrust in Mu Us Desert.</title>
        <authorList>
            <person name="Lixiong L."/>
        </authorList>
    </citation>
    <scope>NUCLEOTIDE SEQUENCE [LARGE SCALE GENOMIC DNA]</scope>
    <source>
        <strain evidence="1 2">SPY-1</strain>
    </source>
</reference>
<protein>
    <recommendedName>
        <fullName evidence="3">HTH HARE-type domain-containing protein</fullName>
    </recommendedName>
</protein>
<sequence>MKMESELVQHAVDQMVSEGPIYDDARVDQLVDSLQRELHATCMRLEAIKDKKARLEEALKALTSDNPPATAQPRRRKKLHLNSTAHLIRGHTADILREAGRPMSATEIYRAMSEKGLLLSVNNPVKQIGRVLWGASEFTHTEGGYWFGQLGSAEGHGI</sequence>
<proteinExistence type="predicted"/>
<evidence type="ECO:0000313" key="2">
    <source>
        <dbReference type="Proteomes" id="UP000295238"/>
    </source>
</evidence>
<evidence type="ECO:0008006" key="3">
    <source>
        <dbReference type="Google" id="ProtNLM"/>
    </source>
</evidence>
<name>A0A4R5UMZ8_9HYPH</name>
<dbReference type="Proteomes" id="UP000295238">
    <property type="component" value="Unassembled WGS sequence"/>
</dbReference>
<accession>A0A4R5UMZ8</accession>
<evidence type="ECO:0000313" key="1">
    <source>
        <dbReference type="EMBL" id="TDK39256.1"/>
    </source>
</evidence>
<gene>
    <name evidence="1" type="ORF">E2F50_03795</name>
</gene>
<dbReference type="OrthoDB" id="8410090at2"/>